<dbReference type="EMBL" id="VIEB01000208">
    <property type="protein sequence ID" value="TQE00675.1"/>
    <property type="molecule type" value="Genomic_DNA"/>
</dbReference>
<gene>
    <name evidence="1" type="ORF">C1H46_013724</name>
</gene>
<sequence>MPSSLKSAGVVSGQRRRTNYSEFEPRFTPNPAACGLVSDEFFRAKTVESEIPAPSTAVDFSFDSGSDHAINFNGISFLCRYIPLSSVNPQRTGSWFQRWRVRRRLQPTSARVYWRVAGARRRAGPLTYP</sequence>
<comment type="caution">
    <text evidence="1">The sequence shown here is derived from an EMBL/GenBank/DDBJ whole genome shotgun (WGS) entry which is preliminary data.</text>
</comment>
<keyword evidence="2" id="KW-1185">Reference proteome</keyword>
<accession>A0A540MPI1</accession>
<dbReference type="AlphaFoldDB" id="A0A540MPI1"/>
<protein>
    <submittedName>
        <fullName evidence="1">Uncharacterized protein</fullName>
    </submittedName>
</protein>
<name>A0A540MPI1_MALBA</name>
<proteinExistence type="predicted"/>
<organism evidence="1 2">
    <name type="scientific">Malus baccata</name>
    <name type="common">Siberian crab apple</name>
    <name type="synonym">Pyrus baccata</name>
    <dbReference type="NCBI Taxonomy" id="106549"/>
    <lineage>
        <taxon>Eukaryota</taxon>
        <taxon>Viridiplantae</taxon>
        <taxon>Streptophyta</taxon>
        <taxon>Embryophyta</taxon>
        <taxon>Tracheophyta</taxon>
        <taxon>Spermatophyta</taxon>
        <taxon>Magnoliopsida</taxon>
        <taxon>eudicotyledons</taxon>
        <taxon>Gunneridae</taxon>
        <taxon>Pentapetalae</taxon>
        <taxon>rosids</taxon>
        <taxon>fabids</taxon>
        <taxon>Rosales</taxon>
        <taxon>Rosaceae</taxon>
        <taxon>Amygdaloideae</taxon>
        <taxon>Maleae</taxon>
        <taxon>Malus</taxon>
    </lineage>
</organism>
<reference evidence="1 2" key="1">
    <citation type="journal article" date="2019" name="G3 (Bethesda)">
        <title>Sequencing of a Wild Apple (Malus baccata) Genome Unravels the Differences Between Cultivated and Wild Apple Species Regarding Disease Resistance and Cold Tolerance.</title>
        <authorList>
            <person name="Chen X."/>
        </authorList>
    </citation>
    <scope>NUCLEOTIDE SEQUENCE [LARGE SCALE GENOMIC DNA]</scope>
    <source>
        <strain evidence="2">cv. Shandingzi</strain>
        <tissue evidence="1">Leaves</tissue>
    </source>
</reference>
<evidence type="ECO:0000313" key="1">
    <source>
        <dbReference type="EMBL" id="TQE00675.1"/>
    </source>
</evidence>
<evidence type="ECO:0000313" key="2">
    <source>
        <dbReference type="Proteomes" id="UP000315295"/>
    </source>
</evidence>
<dbReference type="Proteomes" id="UP000315295">
    <property type="component" value="Unassembled WGS sequence"/>
</dbReference>